<evidence type="ECO:0000256" key="2">
    <source>
        <dbReference type="ARBA" id="ARBA00006236"/>
    </source>
</evidence>
<evidence type="ECO:0000256" key="1">
    <source>
        <dbReference type="ARBA" id="ARBA00004651"/>
    </source>
</evidence>
<dbReference type="PROSITE" id="PS50850">
    <property type="entry name" value="MFS"/>
    <property type="match status" value="1"/>
</dbReference>
<feature type="transmembrane region" description="Helical" evidence="8">
    <location>
        <begin position="141"/>
        <end position="162"/>
    </location>
</feature>
<dbReference type="SUPFAM" id="SSF103473">
    <property type="entry name" value="MFS general substrate transporter"/>
    <property type="match status" value="1"/>
</dbReference>
<evidence type="ECO:0000256" key="5">
    <source>
        <dbReference type="ARBA" id="ARBA00022692"/>
    </source>
</evidence>
<evidence type="ECO:0000313" key="10">
    <source>
        <dbReference type="EMBL" id="SCB11016.1"/>
    </source>
</evidence>
<keyword evidence="3 8" id="KW-0813">Transport</keyword>
<evidence type="ECO:0000313" key="11">
    <source>
        <dbReference type="Proteomes" id="UP000199101"/>
    </source>
</evidence>
<feature type="transmembrane region" description="Helical" evidence="8">
    <location>
        <begin position="345"/>
        <end position="368"/>
    </location>
</feature>
<feature type="transmembrane region" description="Helical" evidence="8">
    <location>
        <begin position="50"/>
        <end position="71"/>
    </location>
</feature>
<keyword evidence="8" id="KW-0997">Cell inner membrane</keyword>
<comment type="similarity">
    <text evidence="2 8">Belongs to the major facilitator superfamily. Bcr/CmlA family.</text>
</comment>
<feature type="domain" description="Major facilitator superfamily (MFS) profile" evidence="9">
    <location>
        <begin position="50"/>
        <end position="433"/>
    </location>
</feature>
<dbReference type="GO" id="GO:0005886">
    <property type="term" value="C:plasma membrane"/>
    <property type="evidence" value="ECO:0007669"/>
    <property type="project" value="UniProtKB-SubCell"/>
</dbReference>
<keyword evidence="5 8" id="KW-0812">Transmembrane</keyword>
<keyword evidence="11" id="KW-1185">Reference proteome</keyword>
<name>A0A1C3U6A8_9HYPH</name>
<dbReference type="Proteomes" id="UP000199101">
    <property type="component" value="Unassembled WGS sequence"/>
</dbReference>
<dbReference type="Gene3D" id="1.20.1720.10">
    <property type="entry name" value="Multidrug resistance protein D"/>
    <property type="match status" value="1"/>
</dbReference>
<feature type="transmembrane region" description="Helical" evidence="8">
    <location>
        <begin position="115"/>
        <end position="135"/>
    </location>
</feature>
<feature type="transmembrane region" description="Helical" evidence="8">
    <location>
        <begin position="253"/>
        <end position="281"/>
    </location>
</feature>
<dbReference type="NCBIfam" id="TIGR00710">
    <property type="entry name" value="efflux_Bcr_CflA"/>
    <property type="match status" value="1"/>
</dbReference>
<feature type="transmembrane region" description="Helical" evidence="8">
    <location>
        <begin position="287"/>
        <end position="307"/>
    </location>
</feature>
<dbReference type="Pfam" id="PF07690">
    <property type="entry name" value="MFS_1"/>
    <property type="match status" value="1"/>
</dbReference>
<feature type="transmembrane region" description="Helical" evidence="8">
    <location>
        <begin position="319"/>
        <end position="339"/>
    </location>
</feature>
<dbReference type="InterPro" id="IPR011701">
    <property type="entry name" value="MFS"/>
</dbReference>
<dbReference type="GO" id="GO:0042910">
    <property type="term" value="F:xenobiotic transmembrane transporter activity"/>
    <property type="evidence" value="ECO:0007669"/>
    <property type="project" value="InterPro"/>
</dbReference>
<dbReference type="InterPro" id="IPR036259">
    <property type="entry name" value="MFS_trans_sf"/>
</dbReference>
<proteinExistence type="inferred from homology"/>
<feature type="transmembrane region" description="Helical" evidence="8">
    <location>
        <begin position="409"/>
        <end position="429"/>
    </location>
</feature>
<dbReference type="AlphaFoldDB" id="A0A1C3U6A8"/>
<dbReference type="InterPro" id="IPR020846">
    <property type="entry name" value="MFS_dom"/>
</dbReference>
<feature type="transmembrane region" description="Helical" evidence="8">
    <location>
        <begin position="204"/>
        <end position="223"/>
    </location>
</feature>
<organism evidence="10 11">
    <name type="scientific">Rhizobium multihospitium</name>
    <dbReference type="NCBI Taxonomy" id="410764"/>
    <lineage>
        <taxon>Bacteria</taxon>
        <taxon>Pseudomonadati</taxon>
        <taxon>Pseudomonadota</taxon>
        <taxon>Alphaproteobacteria</taxon>
        <taxon>Hyphomicrobiales</taxon>
        <taxon>Rhizobiaceae</taxon>
        <taxon>Rhizobium/Agrobacterium group</taxon>
        <taxon>Rhizobium</taxon>
    </lineage>
</organism>
<evidence type="ECO:0000256" key="3">
    <source>
        <dbReference type="ARBA" id="ARBA00022448"/>
    </source>
</evidence>
<accession>A0A1C3U6A8</accession>
<evidence type="ECO:0000256" key="7">
    <source>
        <dbReference type="ARBA" id="ARBA00023136"/>
    </source>
</evidence>
<keyword evidence="4" id="KW-1003">Cell membrane</keyword>
<keyword evidence="6 8" id="KW-1133">Transmembrane helix</keyword>
<comment type="subcellular location">
    <subcellularLocation>
        <location evidence="8">Cell inner membrane</location>
        <topology evidence="8">Multi-pass membrane protein</topology>
    </subcellularLocation>
    <subcellularLocation>
        <location evidence="1">Cell membrane</location>
        <topology evidence="1">Multi-pass membrane protein</topology>
    </subcellularLocation>
</comment>
<dbReference type="STRING" id="410764.GA0061103_1607"/>
<keyword evidence="7 8" id="KW-0472">Membrane</keyword>
<dbReference type="FunFam" id="1.20.1720.10:FF:000005">
    <property type="entry name" value="Bcr/CflA family efflux transporter"/>
    <property type="match status" value="1"/>
</dbReference>
<dbReference type="GO" id="GO:0015385">
    <property type="term" value="F:sodium:proton antiporter activity"/>
    <property type="evidence" value="ECO:0007669"/>
    <property type="project" value="TreeGrafter"/>
</dbReference>
<evidence type="ECO:0000259" key="9">
    <source>
        <dbReference type="PROSITE" id="PS50850"/>
    </source>
</evidence>
<feature type="transmembrane region" description="Helical" evidence="8">
    <location>
        <begin position="83"/>
        <end position="103"/>
    </location>
</feature>
<dbReference type="CDD" id="cd17320">
    <property type="entry name" value="MFS_MdfA_MDR_like"/>
    <property type="match status" value="1"/>
</dbReference>
<evidence type="ECO:0000256" key="8">
    <source>
        <dbReference type="RuleBase" id="RU365088"/>
    </source>
</evidence>
<evidence type="ECO:0000256" key="6">
    <source>
        <dbReference type="ARBA" id="ARBA00022989"/>
    </source>
</evidence>
<dbReference type="GO" id="GO:1990961">
    <property type="term" value="P:xenobiotic detoxification by transmembrane export across the plasma membrane"/>
    <property type="evidence" value="ECO:0007669"/>
    <property type="project" value="InterPro"/>
</dbReference>
<sequence length="436" mass="44832">MKSNLAQVVAGAYRAAANGLAPASAEIAMSTLEEPADVAGKKAVRHGWRVLAILSALMGFASISTDLYLPAMPEMGRDLGADAGSIELTVSGFLIGFSLGQLLWGPIGDRYGRRLPIAVGLLFFILGSAGCAMTTSAEAMVAWRVVQAVGACAGVVLSRAMVRDLYAGDRAAQMLSTLITVMAIAPLLGPIVGGQILAYTGWRAIFWTLVGVGILTLAALFTLPETLDIERRNRQPLIHALAGYGSLLADRRLLAYAGAGGFFYAGIYAYIAGTPFAYISYHHVLPGLYGVLFAAGILGIMATNVLNSRLVMQAGSARLLKWGALGAALSGTISAAAALTGFGGLWGLAVPLFVFVSWSGLIVANSIAGALADFPERAGAVSALVGALHYGSGILGSALVGILANGTPWPMGLVIGLAGIGSFACARLLSPVRHVG</sequence>
<feature type="transmembrane region" description="Helical" evidence="8">
    <location>
        <begin position="380"/>
        <end position="403"/>
    </location>
</feature>
<dbReference type="InterPro" id="IPR004812">
    <property type="entry name" value="Efflux_drug-R_Bcr/CmlA"/>
</dbReference>
<protein>
    <recommendedName>
        <fullName evidence="8">Bcr/CflA family efflux transporter</fullName>
    </recommendedName>
</protein>
<gene>
    <name evidence="10" type="ORF">GA0061103_1607</name>
</gene>
<dbReference type="PANTHER" id="PTHR23502">
    <property type="entry name" value="MAJOR FACILITATOR SUPERFAMILY"/>
    <property type="match status" value="1"/>
</dbReference>
<evidence type="ECO:0000256" key="4">
    <source>
        <dbReference type="ARBA" id="ARBA00022475"/>
    </source>
</evidence>
<reference evidence="11" key="1">
    <citation type="submission" date="2016-08" db="EMBL/GenBank/DDBJ databases">
        <authorList>
            <person name="Varghese N."/>
            <person name="Submissions Spin"/>
        </authorList>
    </citation>
    <scope>NUCLEOTIDE SEQUENCE [LARGE SCALE GENOMIC DNA]</scope>
    <source>
        <strain evidence="11">HAMBI 2975</strain>
    </source>
</reference>
<feature type="transmembrane region" description="Helical" evidence="8">
    <location>
        <begin position="174"/>
        <end position="198"/>
    </location>
</feature>
<dbReference type="EMBL" id="FMAG01000001">
    <property type="protein sequence ID" value="SCB11016.1"/>
    <property type="molecule type" value="Genomic_DNA"/>
</dbReference>
<dbReference type="PANTHER" id="PTHR23502:SF132">
    <property type="entry name" value="POLYAMINE TRANSPORTER 2-RELATED"/>
    <property type="match status" value="1"/>
</dbReference>